<evidence type="ECO:0000256" key="2">
    <source>
        <dbReference type="SAM" id="MobiDB-lite"/>
    </source>
</evidence>
<dbReference type="EMBL" id="CACVKT020007413">
    <property type="protein sequence ID" value="CAC5407398.1"/>
    <property type="molecule type" value="Genomic_DNA"/>
</dbReference>
<feature type="compositionally biased region" description="Basic and acidic residues" evidence="2">
    <location>
        <begin position="490"/>
        <end position="500"/>
    </location>
</feature>
<name>A0A6J8DFG3_MYTCO</name>
<feature type="compositionally biased region" description="Basic and acidic residues" evidence="2">
    <location>
        <begin position="460"/>
        <end position="478"/>
    </location>
</feature>
<gene>
    <name evidence="4" type="ORF">MCOR_40878</name>
</gene>
<dbReference type="PROSITE" id="PS50888">
    <property type="entry name" value="BHLH"/>
    <property type="match status" value="2"/>
</dbReference>
<protein>
    <recommendedName>
        <fullName evidence="3">BHLH domain-containing protein</fullName>
    </recommendedName>
</protein>
<dbReference type="GO" id="GO:0046983">
    <property type="term" value="F:protein dimerization activity"/>
    <property type="evidence" value="ECO:0007669"/>
    <property type="project" value="InterPro"/>
</dbReference>
<proteinExistence type="predicted"/>
<accession>A0A6J8DFG3</accession>
<feature type="compositionally biased region" description="Basic and acidic residues" evidence="2">
    <location>
        <begin position="218"/>
        <end position="269"/>
    </location>
</feature>
<keyword evidence="1" id="KW-0175">Coiled coil</keyword>
<reference evidence="4 5" key="1">
    <citation type="submission" date="2020-06" db="EMBL/GenBank/DDBJ databases">
        <authorList>
            <person name="Li R."/>
            <person name="Bekaert M."/>
        </authorList>
    </citation>
    <scope>NUCLEOTIDE SEQUENCE [LARGE SCALE GENOMIC DNA]</scope>
    <source>
        <strain evidence="5">wild</strain>
    </source>
</reference>
<feature type="domain" description="BHLH" evidence="3">
    <location>
        <begin position="508"/>
        <end position="564"/>
    </location>
</feature>
<feature type="compositionally biased region" description="Basic residues" evidence="2">
    <location>
        <begin position="479"/>
        <end position="489"/>
    </location>
</feature>
<dbReference type="AlphaFoldDB" id="A0A6J8DFG3"/>
<evidence type="ECO:0000313" key="5">
    <source>
        <dbReference type="Proteomes" id="UP000507470"/>
    </source>
</evidence>
<dbReference type="InterPro" id="IPR036638">
    <property type="entry name" value="HLH_DNA-bd_sf"/>
</dbReference>
<evidence type="ECO:0000313" key="4">
    <source>
        <dbReference type="EMBL" id="CAC5407398.1"/>
    </source>
</evidence>
<feature type="region of interest" description="Disordered" evidence="2">
    <location>
        <begin position="217"/>
        <end position="269"/>
    </location>
</feature>
<feature type="region of interest" description="Disordered" evidence="2">
    <location>
        <begin position="460"/>
        <end position="500"/>
    </location>
</feature>
<dbReference type="PANTHER" id="PTHR45851">
    <property type="entry name" value="MYC PROTO-ONCOGENE"/>
    <property type="match status" value="1"/>
</dbReference>
<dbReference type="OrthoDB" id="10590679at2759"/>
<keyword evidence="5" id="KW-1185">Reference proteome</keyword>
<feature type="domain" description="BHLH" evidence="3">
    <location>
        <begin position="254"/>
        <end position="307"/>
    </location>
</feature>
<evidence type="ECO:0000259" key="3">
    <source>
        <dbReference type="PROSITE" id="PS50888"/>
    </source>
</evidence>
<evidence type="ECO:0000256" key="1">
    <source>
        <dbReference type="SAM" id="Coils"/>
    </source>
</evidence>
<dbReference type="Pfam" id="PF00010">
    <property type="entry name" value="HLH"/>
    <property type="match status" value="1"/>
</dbReference>
<sequence length="596" mass="69191">MCNHIIRKDIFKLSSFPFAAEHLLVCEYNQFSCKIVNSKQISSGREDDPDIDVITIEDYINETSQEIVSTEINDDAALQERSTPSKVLYNYKRHKCSKYFTILKKQIEEEQQRKAIQEVNEHHNYNKPSCLSLQTNSKEVYVWEPRFTVGIPTVVNESLTNLQNSQVIENLALQSVGQCSGSRENWTNSKRSQQRKDLKELILQRQNLEKLIQQKMKKTLEPTETNKKPSKNNVHDDLERRRKPKPTETNKKPSRSKDHNDLERGRRREMSDLFTGLMRSLPGYSVGKESIPKIKILKNAEKYPDIDARTIDKTTTETSSLEKKSIEIADGVTLHERLKGMLCGSIPSKPLKTIRRHKCSSCFAVLKRRMDEQRRLQKAVLEVNEHHNYSKPACSSPRTNANGVGVLDNAPSTSDAQQVCDVSHDLQVEDDQAPHYPRLSSFKSFSQDWASNKLFKQMKLKDTKLKEQNKNKEREKKCAPKRKRGKGKAKKGEPKRTYNNGKWERKPIQMTLHNIKTREDRQVLAKHFYELICCVNGNSPVDNQNKKIAQIHILKMSTEYIKFLKTESWKLDLERKQLEKQNLFLVENLQTLQKKK</sequence>
<dbReference type="InterPro" id="IPR011598">
    <property type="entry name" value="bHLH_dom"/>
</dbReference>
<organism evidence="4 5">
    <name type="scientific">Mytilus coruscus</name>
    <name type="common">Sea mussel</name>
    <dbReference type="NCBI Taxonomy" id="42192"/>
    <lineage>
        <taxon>Eukaryota</taxon>
        <taxon>Metazoa</taxon>
        <taxon>Spiralia</taxon>
        <taxon>Lophotrochozoa</taxon>
        <taxon>Mollusca</taxon>
        <taxon>Bivalvia</taxon>
        <taxon>Autobranchia</taxon>
        <taxon>Pteriomorphia</taxon>
        <taxon>Mytilida</taxon>
        <taxon>Mytiloidea</taxon>
        <taxon>Mytilidae</taxon>
        <taxon>Mytilinae</taxon>
        <taxon>Mytilus</taxon>
    </lineage>
</organism>
<dbReference type="Proteomes" id="UP000507470">
    <property type="component" value="Unassembled WGS sequence"/>
</dbReference>
<feature type="coiled-coil region" evidence="1">
    <location>
        <begin position="561"/>
        <end position="595"/>
    </location>
</feature>
<dbReference type="SUPFAM" id="SSF47459">
    <property type="entry name" value="HLH, helix-loop-helix DNA-binding domain"/>
    <property type="match status" value="2"/>
</dbReference>
<dbReference type="InterPro" id="IPR050433">
    <property type="entry name" value="Myc_transcription_factors"/>
</dbReference>
<dbReference type="Gene3D" id="4.10.280.10">
    <property type="entry name" value="Helix-loop-helix DNA-binding domain"/>
    <property type="match status" value="2"/>
</dbReference>